<gene>
    <name evidence="12" type="ORF">WG929_17025</name>
</gene>
<protein>
    <submittedName>
        <fullName evidence="12">Methyl-accepting chemotaxis protein</fullName>
    </submittedName>
</protein>
<evidence type="ECO:0000256" key="4">
    <source>
        <dbReference type="ARBA" id="ARBA00023136"/>
    </source>
</evidence>
<organism evidence="12 13">
    <name type="scientific">Oceanobacter antarcticus</name>
    <dbReference type="NCBI Taxonomy" id="3133425"/>
    <lineage>
        <taxon>Bacteria</taxon>
        <taxon>Pseudomonadati</taxon>
        <taxon>Pseudomonadota</taxon>
        <taxon>Gammaproteobacteria</taxon>
        <taxon>Oceanospirillales</taxon>
        <taxon>Oceanospirillaceae</taxon>
        <taxon>Oceanobacter</taxon>
    </lineage>
</organism>
<dbReference type="CDD" id="cd06225">
    <property type="entry name" value="HAMP"/>
    <property type="match status" value="1"/>
</dbReference>
<dbReference type="PANTHER" id="PTHR32089">
    <property type="entry name" value="METHYL-ACCEPTING CHEMOTAXIS PROTEIN MCPB"/>
    <property type="match status" value="1"/>
</dbReference>
<keyword evidence="13" id="KW-1185">Reference proteome</keyword>
<dbReference type="SMART" id="SM00283">
    <property type="entry name" value="MA"/>
    <property type="match status" value="1"/>
</dbReference>
<evidence type="ECO:0000256" key="8">
    <source>
        <dbReference type="SAM" id="Coils"/>
    </source>
</evidence>
<evidence type="ECO:0000256" key="5">
    <source>
        <dbReference type="ARBA" id="ARBA00023224"/>
    </source>
</evidence>
<evidence type="ECO:0000313" key="13">
    <source>
        <dbReference type="Proteomes" id="UP001620597"/>
    </source>
</evidence>
<evidence type="ECO:0000259" key="10">
    <source>
        <dbReference type="PROSITE" id="PS50111"/>
    </source>
</evidence>
<keyword evidence="3 9" id="KW-1133">Transmembrane helix</keyword>
<reference evidence="12 13" key="1">
    <citation type="submission" date="2024-03" db="EMBL/GenBank/DDBJ databases">
        <title>High-quality draft genome sequence of Oceanobacter sp. wDCs-4.</title>
        <authorList>
            <person name="Dong C."/>
        </authorList>
    </citation>
    <scope>NUCLEOTIDE SEQUENCE [LARGE SCALE GENOMIC DNA]</scope>
    <source>
        <strain evidence="13">wDCs-4</strain>
    </source>
</reference>
<feature type="transmembrane region" description="Helical" evidence="9">
    <location>
        <begin position="12"/>
        <end position="34"/>
    </location>
</feature>
<feature type="domain" description="Methyl-accepting transducer" evidence="10">
    <location>
        <begin position="340"/>
        <end position="583"/>
    </location>
</feature>
<dbReference type="Pfam" id="PF00015">
    <property type="entry name" value="MCPsignal"/>
    <property type="match status" value="1"/>
</dbReference>
<dbReference type="RefSeq" id="WP_416207069.1">
    <property type="nucleotide sequence ID" value="NZ_JBBKTX010000024.1"/>
</dbReference>
<dbReference type="Gene3D" id="1.10.287.950">
    <property type="entry name" value="Methyl-accepting chemotaxis protein"/>
    <property type="match status" value="1"/>
</dbReference>
<feature type="domain" description="HAMP" evidence="11">
    <location>
        <begin position="281"/>
        <end position="335"/>
    </location>
</feature>
<sequence>MISKLTGFRQSLIVVGLIMAIGFGLLISAALSAFGSQARAFDQVTRLNGQLLQLSQLYAGIADSSQMSNDQVLASGLHRQEQQLLSDLRQANLSLSQPITDSFSSWSRAFQQENRNIQQIGSDVNSGQRGELTLALEGLNKAQFYNMRKPYRLMVDSINDMVEQRTPAAIEAATTALADYVAFVAEMNLTEVFEQHLNTIQTELDTLVSLIDSYNQNRATESASLSELQQLLQQQQQQLVATLDTARAEAATTVNSARITILVTGLTVAAISILILLLTSKKAIGTLSRTAQTLERIAAGDLTRKMPENTGSNDDFDRLGRSVNQLTERLGHVLSQVKVSSKTLQKQAAELNKTLSVQTDDSANTEQQTLRVSGAIQEVSKTVIEMAEALDETNHLSSDAQQASRQGGTVINNALSSMEQLSHMFDDLQSQLDGLSTSSNRVDGVTAMIGGLAEQTNLLALNAAIESARAGEAGRGFSVVADEVRALAEKTVNATGSINQIIQEMQVQLKQLLTSMSQGQTQVTQSRALGDEAAAAMTRISQLFDQVNERNQQQAVSIEEIANTTRENVSSLERVVTQVSRGSEGLRDIRHFSEDVVGHANGLLQQTEQFRCG</sequence>
<evidence type="ECO:0000256" key="7">
    <source>
        <dbReference type="PROSITE-ProRule" id="PRU00284"/>
    </source>
</evidence>
<dbReference type="SMART" id="SM00304">
    <property type="entry name" value="HAMP"/>
    <property type="match status" value="1"/>
</dbReference>
<dbReference type="PANTHER" id="PTHR32089:SF119">
    <property type="entry name" value="METHYL-ACCEPTING CHEMOTAXIS PROTEIN CTPL"/>
    <property type="match status" value="1"/>
</dbReference>
<evidence type="ECO:0000256" key="6">
    <source>
        <dbReference type="ARBA" id="ARBA00029447"/>
    </source>
</evidence>
<keyword evidence="5 7" id="KW-0807">Transducer</keyword>
<name>A0ABW8NME6_9GAMM</name>
<evidence type="ECO:0000313" key="12">
    <source>
        <dbReference type="EMBL" id="MFK4754118.1"/>
    </source>
</evidence>
<dbReference type="EMBL" id="JBBKTX010000024">
    <property type="protein sequence ID" value="MFK4754118.1"/>
    <property type="molecule type" value="Genomic_DNA"/>
</dbReference>
<keyword evidence="4 9" id="KW-0472">Membrane</keyword>
<comment type="similarity">
    <text evidence="6">Belongs to the methyl-accepting chemotaxis (MCP) protein family.</text>
</comment>
<dbReference type="InterPro" id="IPR004089">
    <property type="entry name" value="MCPsignal_dom"/>
</dbReference>
<dbReference type="Pfam" id="PF00672">
    <property type="entry name" value="HAMP"/>
    <property type="match status" value="1"/>
</dbReference>
<proteinExistence type="inferred from homology"/>
<dbReference type="PROSITE" id="PS50885">
    <property type="entry name" value="HAMP"/>
    <property type="match status" value="1"/>
</dbReference>
<accession>A0ABW8NME6</accession>
<evidence type="ECO:0000256" key="9">
    <source>
        <dbReference type="SAM" id="Phobius"/>
    </source>
</evidence>
<dbReference type="InterPro" id="IPR003660">
    <property type="entry name" value="HAMP_dom"/>
</dbReference>
<dbReference type="PROSITE" id="PS50111">
    <property type="entry name" value="CHEMOTAXIS_TRANSDUC_2"/>
    <property type="match status" value="1"/>
</dbReference>
<evidence type="ECO:0000256" key="1">
    <source>
        <dbReference type="ARBA" id="ARBA00004141"/>
    </source>
</evidence>
<keyword evidence="8" id="KW-0175">Coiled coil</keyword>
<evidence type="ECO:0000259" key="11">
    <source>
        <dbReference type="PROSITE" id="PS50885"/>
    </source>
</evidence>
<comment type="caution">
    <text evidence="12">The sequence shown here is derived from an EMBL/GenBank/DDBJ whole genome shotgun (WGS) entry which is preliminary data.</text>
</comment>
<keyword evidence="2 9" id="KW-0812">Transmembrane</keyword>
<dbReference type="SUPFAM" id="SSF58104">
    <property type="entry name" value="Methyl-accepting chemotaxis protein (MCP) signaling domain"/>
    <property type="match status" value="1"/>
</dbReference>
<evidence type="ECO:0000256" key="2">
    <source>
        <dbReference type="ARBA" id="ARBA00022692"/>
    </source>
</evidence>
<dbReference type="Proteomes" id="UP001620597">
    <property type="component" value="Unassembled WGS sequence"/>
</dbReference>
<evidence type="ECO:0000256" key="3">
    <source>
        <dbReference type="ARBA" id="ARBA00022989"/>
    </source>
</evidence>
<feature type="coiled-coil region" evidence="8">
    <location>
        <begin position="218"/>
        <end position="245"/>
    </location>
</feature>
<comment type="subcellular location">
    <subcellularLocation>
        <location evidence="1">Membrane</location>
        <topology evidence="1">Multi-pass membrane protein</topology>
    </subcellularLocation>
</comment>